<gene>
    <name evidence="15" type="ORF">AMS68_000734</name>
</gene>
<dbReference type="EMBL" id="CP051139">
    <property type="protein sequence ID" value="QIW95216.1"/>
    <property type="molecule type" value="Genomic_DNA"/>
</dbReference>
<keyword evidence="4" id="KW-0813">Transport</keyword>
<keyword evidence="6" id="KW-0507">mRNA processing</keyword>
<keyword evidence="9" id="KW-0694">RNA-binding</keyword>
<protein>
    <recommendedName>
        <fullName evidence="14">Btz domain-containing protein</fullName>
    </recommendedName>
</protein>
<sequence>MAAGRSSKNLVGRRRRVGEEEEDDGPVMVEDSQSEGSILSDNDGDEDASTFGDGQVDDTRPSNGDATNGHSSRPKKTNKRGKQNTKEPSTVEQRSHDFKTTADTEAMMQGLQITDTTQEATDYSNGQQYEPGQIATVVPPRQPQGKQKKEHEEYKKQRDADPAFIPNRGNFFMHDTRGQYNGGPLPFRGGGAGRGRGRGMQNGVGHTSEAQHRPSEQLWKHDLHDSINEGAVENYDQGGKSSARLFTRLTTELPAASAPISFSSTKLLGRVQVRVSLPGMPKAITYAEVPLRKYVKLPDHRPPLRRDKPLRILLPNIGPKYIFPATERSFIFIPRQMRPNQRGYANSQRNATGYGYSSRRTSMYGGSVYSASIAASRRSSIARDREGMFSPGSYASGFQPPNRPVVRLSRSGQLYDTSTPPVGVLSGQHTPVHQVHTYPLPQQPALHGTPTTTVQHPRPQKAISVSGIESPAALTQRHTPADQQPFHSQLPMHLNEQVAGPMPYYSPRQQYAYPTGMGQVMSPLSQIPEQGPGYHPPQQMYSQPYYYPMPMYMVPQQQQGYMYPPTGMPQTVPPPPGQSDQQASGMLAHESNGMVFYMPAAEAGSASTEQYQPAEGFVPNYAVPGLPPTPAPDQSSYYYPNNGYYQQR</sequence>
<feature type="compositionally biased region" description="Basic and acidic residues" evidence="13">
    <location>
        <begin position="147"/>
        <end position="161"/>
    </location>
</feature>
<feature type="region of interest" description="Disordered" evidence="13">
    <location>
        <begin position="1"/>
        <end position="105"/>
    </location>
</feature>
<feature type="compositionally biased region" description="Polar residues" evidence="13">
    <location>
        <begin position="632"/>
        <end position="648"/>
    </location>
</feature>
<accession>A0A6H0XKE9</accession>
<evidence type="ECO:0000256" key="12">
    <source>
        <dbReference type="ARBA" id="ARBA00023242"/>
    </source>
</evidence>
<dbReference type="GO" id="GO:0051028">
    <property type="term" value="P:mRNA transport"/>
    <property type="evidence" value="ECO:0007669"/>
    <property type="project" value="UniProtKB-KW"/>
</dbReference>
<keyword evidence="16" id="KW-1185">Reference proteome</keyword>
<keyword evidence="10" id="KW-0866">Nonsense-mediated mRNA decay</keyword>
<dbReference type="Pfam" id="PF09405">
    <property type="entry name" value="Btz"/>
    <property type="match status" value="1"/>
</dbReference>
<dbReference type="GO" id="GO:0008380">
    <property type="term" value="P:RNA splicing"/>
    <property type="evidence" value="ECO:0007669"/>
    <property type="project" value="UniProtKB-KW"/>
</dbReference>
<dbReference type="GO" id="GO:0005737">
    <property type="term" value="C:cytoplasm"/>
    <property type="evidence" value="ECO:0007669"/>
    <property type="project" value="UniProtKB-SubCell"/>
</dbReference>
<keyword evidence="8" id="KW-0810">Translation regulation</keyword>
<dbReference type="PANTHER" id="PTHR46837">
    <property type="entry name" value="PROTEIN MLN51 HOMOLOG"/>
    <property type="match status" value="1"/>
</dbReference>
<dbReference type="GO" id="GO:0006397">
    <property type="term" value="P:mRNA processing"/>
    <property type="evidence" value="ECO:0007669"/>
    <property type="project" value="UniProtKB-KW"/>
</dbReference>
<keyword evidence="5" id="KW-0963">Cytoplasm</keyword>
<dbReference type="GO" id="GO:0035145">
    <property type="term" value="C:exon-exon junction complex"/>
    <property type="evidence" value="ECO:0007669"/>
    <property type="project" value="InterPro"/>
</dbReference>
<dbReference type="InterPro" id="IPR044796">
    <property type="entry name" value="MLN51_plant"/>
</dbReference>
<evidence type="ECO:0000256" key="9">
    <source>
        <dbReference type="ARBA" id="ARBA00022884"/>
    </source>
</evidence>
<evidence type="ECO:0000256" key="3">
    <source>
        <dbReference type="ARBA" id="ARBA00009548"/>
    </source>
</evidence>
<feature type="compositionally biased region" description="Polar residues" evidence="13">
    <location>
        <begin position="61"/>
        <end position="71"/>
    </location>
</feature>
<feature type="region of interest" description="Disordered" evidence="13">
    <location>
        <begin position="440"/>
        <end position="460"/>
    </location>
</feature>
<keyword evidence="12" id="KW-0539">Nucleus</keyword>
<evidence type="ECO:0000256" key="5">
    <source>
        <dbReference type="ARBA" id="ARBA00022490"/>
    </source>
</evidence>
<evidence type="ECO:0000313" key="15">
    <source>
        <dbReference type="EMBL" id="QIW95216.1"/>
    </source>
</evidence>
<evidence type="ECO:0000256" key="1">
    <source>
        <dbReference type="ARBA" id="ARBA00004123"/>
    </source>
</evidence>
<dbReference type="GO" id="GO:0003729">
    <property type="term" value="F:mRNA binding"/>
    <property type="evidence" value="ECO:0007669"/>
    <property type="project" value="InterPro"/>
</dbReference>
<dbReference type="OrthoDB" id="5413466at2759"/>
<keyword evidence="11" id="KW-0508">mRNA splicing</keyword>
<name>A0A6H0XKE9_9PEZI</name>
<feature type="region of interest" description="Disordered" evidence="13">
    <location>
        <begin position="617"/>
        <end position="648"/>
    </location>
</feature>
<dbReference type="GO" id="GO:0006417">
    <property type="term" value="P:regulation of translation"/>
    <property type="evidence" value="ECO:0007669"/>
    <property type="project" value="UniProtKB-KW"/>
</dbReference>
<dbReference type="PANTHER" id="PTHR46837:SF5">
    <property type="entry name" value="PROTEIN MLN51 HOMOLOG"/>
    <property type="match status" value="1"/>
</dbReference>
<evidence type="ECO:0000256" key="13">
    <source>
        <dbReference type="SAM" id="MobiDB-lite"/>
    </source>
</evidence>
<evidence type="ECO:0000259" key="14">
    <source>
        <dbReference type="SMART" id="SM01044"/>
    </source>
</evidence>
<evidence type="ECO:0000313" key="16">
    <source>
        <dbReference type="Proteomes" id="UP000503462"/>
    </source>
</evidence>
<comment type="similarity">
    <text evidence="3">Belongs to the CASC3 family.</text>
</comment>
<dbReference type="AlphaFoldDB" id="A0A6H0XKE9"/>
<evidence type="ECO:0000256" key="6">
    <source>
        <dbReference type="ARBA" id="ARBA00022664"/>
    </source>
</evidence>
<dbReference type="InterPro" id="IPR018545">
    <property type="entry name" value="Btz_dom"/>
</dbReference>
<organism evidence="15 16">
    <name type="scientific">Peltaster fructicola</name>
    <dbReference type="NCBI Taxonomy" id="286661"/>
    <lineage>
        <taxon>Eukaryota</taxon>
        <taxon>Fungi</taxon>
        <taxon>Dikarya</taxon>
        <taxon>Ascomycota</taxon>
        <taxon>Pezizomycotina</taxon>
        <taxon>Dothideomycetes</taxon>
        <taxon>Dothideomycetes incertae sedis</taxon>
        <taxon>Peltaster</taxon>
    </lineage>
</organism>
<keyword evidence="7" id="KW-0509">mRNA transport</keyword>
<dbReference type="GO" id="GO:0000184">
    <property type="term" value="P:nuclear-transcribed mRNA catabolic process, nonsense-mediated decay"/>
    <property type="evidence" value="ECO:0007669"/>
    <property type="project" value="UniProtKB-KW"/>
</dbReference>
<proteinExistence type="inferred from homology"/>
<evidence type="ECO:0000256" key="4">
    <source>
        <dbReference type="ARBA" id="ARBA00022448"/>
    </source>
</evidence>
<feature type="compositionally biased region" description="Basic residues" evidence="13">
    <location>
        <begin position="72"/>
        <end position="83"/>
    </location>
</feature>
<dbReference type="Proteomes" id="UP000503462">
    <property type="component" value="Chromosome 1"/>
</dbReference>
<evidence type="ECO:0000256" key="10">
    <source>
        <dbReference type="ARBA" id="ARBA00023161"/>
    </source>
</evidence>
<comment type="subcellular location">
    <subcellularLocation>
        <location evidence="2">Cytoplasm</location>
    </subcellularLocation>
    <subcellularLocation>
        <location evidence="1">Nucleus</location>
    </subcellularLocation>
</comment>
<evidence type="ECO:0000256" key="8">
    <source>
        <dbReference type="ARBA" id="ARBA00022845"/>
    </source>
</evidence>
<feature type="domain" description="Btz" evidence="14">
    <location>
        <begin position="118"/>
        <end position="242"/>
    </location>
</feature>
<dbReference type="SMART" id="SM01044">
    <property type="entry name" value="Btz"/>
    <property type="match status" value="1"/>
</dbReference>
<evidence type="ECO:0000256" key="7">
    <source>
        <dbReference type="ARBA" id="ARBA00022816"/>
    </source>
</evidence>
<feature type="region of interest" description="Disordered" evidence="13">
    <location>
        <begin position="123"/>
        <end position="167"/>
    </location>
</feature>
<feature type="compositionally biased region" description="Basic and acidic residues" evidence="13">
    <location>
        <begin position="93"/>
        <end position="102"/>
    </location>
</feature>
<reference evidence="15 16" key="1">
    <citation type="journal article" date="2016" name="Sci. Rep.">
        <title>Peltaster fructicola genome reveals evolution from an invasive phytopathogen to an ectophytic parasite.</title>
        <authorList>
            <person name="Xu C."/>
            <person name="Chen H."/>
            <person name="Gleason M.L."/>
            <person name="Xu J.R."/>
            <person name="Liu H."/>
            <person name="Zhang R."/>
            <person name="Sun G."/>
        </authorList>
    </citation>
    <scope>NUCLEOTIDE SEQUENCE [LARGE SCALE GENOMIC DNA]</scope>
    <source>
        <strain evidence="15 16">LNHT1506</strain>
    </source>
</reference>
<evidence type="ECO:0000256" key="11">
    <source>
        <dbReference type="ARBA" id="ARBA00023187"/>
    </source>
</evidence>
<evidence type="ECO:0000256" key="2">
    <source>
        <dbReference type="ARBA" id="ARBA00004496"/>
    </source>
</evidence>